<keyword evidence="2" id="KW-1185">Reference proteome</keyword>
<evidence type="ECO:0000313" key="1">
    <source>
        <dbReference type="EMBL" id="KAL1131226.1"/>
    </source>
</evidence>
<dbReference type="AlphaFoldDB" id="A0ABD0YJ62"/>
<proteinExistence type="predicted"/>
<name>A0ABD0YJ62_9HEMI</name>
<accession>A0ABD0YJ62</accession>
<reference evidence="1 2" key="1">
    <citation type="submission" date="2024-07" db="EMBL/GenBank/DDBJ databases">
        <title>Chromosome-level genome assembly of the water stick insect Ranatra chinensis (Heteroptera: Nepidae).</title>
        <authorList>
            <person name="Liu X."/>
        </authorList>
    </citation>
    <scope>NUCLEOTIDE SEQUENCE [LARGE SCALE GENOMIC DNA]</scope>
    <source>
        <strain evidence="1">Cailab_2021Rc</strain>
        <tissue evidence="1">Muscle</tissue>
    </source>
</reference>
<dbReference type="Proteomes" id="UP001558652">
    <property type="component" value="Unassembled WGS sequence"/>
</dbReference>
<organism evidence="1 2">
    <name type="scientific">Ranatra chinensis</name>
    <dbReference type="NCBI Taxonomy" id="642074"/>
    <lineage>
        <taxon>Eukaryota</taxon>
        <taxon>Metazoa</taxon>
        <taxon>Ecdysozoa</taxon>
        <taxon>Arthropoda</taxon>
        <taxon>Hexapoda</taxon>
        <taxon>Insecta</taxon>
        <taxon>Pterygota</taxon>
        <taxon>Neoptera</taxon>
        <taxon>Paraneoptera</taxon>
        <taxon>Hemiptera</taxon>
        <taxon>Heteroptera</taxon>
        <taxon>Panheteroptera</taxon>
        <taxon>Nepomorpha</taxon>
        <taxon>Nepidae</taxon>
        <taxon>Ranatrinae</taxon>
        <taxon>Ranatra</taxon>
    </lineage>
</organism>
<sequence length="265" mass="28826">MASKCRNMFYKNKKQVTTEIGGRDEALVEFYPGCKQCRSIRQGSGRYGLVIYVRTALGFAQLSADKKRGVRCFYLAGEFVLPRRVVRFGRRARGRVAPPGSQSPLPPGALHGLLMLQSAFNPKLQLAGQHQIPDSVHGIQETLKPGWNINVGADNRLYYSKTGLQTGVGVMPDGVQFCVGAPAPRIRRDSIASCGNGQKIAPSLKFISRGTVQFDAGEAISFLCRNIVSGHWGSNVQLVDPIPIEVTRAPYSSSTQYVPSDRGAG</sequence>
<comment type="caution">
    <text evidence="1">The sequence shown here is derived from an EMBL/GenBank/DDBJ whole genome shotgun (WGS) entry which is preliminary data.</text>
</comment>
<evidence type="ECO:0000313" key="2">
    <source>
        <dbReference type="Proteomes" id="UP001558652"/>
    </source>
</evidence>
<protein>
    <submittedName>
        <fullName evidence="1">Uncharacterized protein</fullName>
    </submittedName>
</protein>
<gene>
    <name evidence="1" type="ORF">AAG570_010844</name>
</gene>
<dbReference type="EMBL" id="JBFDAA010000006">
    <property type="protein sequence ID" value="KAL1131226.1"/>
    <property type="molecule type" value="Genomic_DNA"/>
</dbReference>